<evidence type="ECO:0008006" key="5">
    <source>
        <dbReference type="Google" id="ProtNLM"/>
    </source>
</evidence>
<accession>A0ABP9Q189</accession>
<feature type="compositionally biased region" description="Basic residues" evidence="1">
    <location>
        <begin position="10"/>
        <end position="25"/>
    </location>
</feature>
<name>A0ABP9Q189_9PSEU</name>
<evidence type="ECO:0000256" key="2">
    <source>
        <dbReference type="SAM" id="Phobius"/>
    </source>
</evidence>
<keyword evidence="2" id="KW-0472">Membrane</keyword>
<dbReference type="RefSeq" id="WP_346051731.1">
    <property type="nucleotide sequence ID" value="NZ_BAABIB010000011.1"/>
</dbReference>
<keyword evidence="2" id="KW-0812">Transmembrane</keyword>
<organism evidence="3 4">
    <name type="scientific">Amycolatopsis dongchuanensis</name>
    <dbReference type="NCBI Taxonomy" id="1070866"/>
    <lineage>
        <taxon>Bacteria</taxon>
        <taxon>Bacillati</taxon>
        <taxon>Actinomycetota</taxon>
        <taxon>Actinomycetes</taxon>
        <taxon>Pseudonocardiales</taxon>
        <taxon>Pseudonocardiaceae</taxon>
        <taxon>Amycolatopsis</taxon>
    </lineage>
</organism>
<evidence type="ECO:0000313" key="4">
    <source>
        <dbReference type="Proteomes" id="UP001500192"/>
    </source>
</evidence>
<dbReference type="InterPro" id="IPR005506">
    <property type="entry name" value="DUF312_ALF"/>
</dbReference>
<dbReference type="Pfam" id="PF14440">
    <property type="entry name" value="XOO_2897-deam"/>
    <property type="match status" value="1"/>
</dbReference>
<keyword evidence="2" id="KW-1133">Transmembrane helix</keyword>
<dbReference type="InterPro" id="IPR032722">
    <property type="entry name" value="Deaminase_XOO_2897"/>
</dbReference>
<proteinExistence type="predicted"/>
<protein>
    <recommendedName>
        <fullName evidence="5">Methyl-accepting transducer domain-containing protein</fullName>
    </recommendedName>
</protein>
<keyword evidence="4" id="KW-1185">Reference proteome</keyword>
<gene>
    <name evidence="3" type="ORF">GCM10023214_04450</name>
</gene>
<reference evidence="4" key="1">
    <citation type="journal article" date="2019" name="Int. J. Syst. Evol. Microbiol.">
        <title>The Global Catalogue of Microorganisms (GCM) 10K type strain sequencing project: providing services to taxonomists for standard genome sequencing and annotation.</title>
        <authorList>
            <consortium name="The Broad Institute Genomics Platform"/>
            <consortium name="The Broad Institute Genome Sequencing Center for Infectious Disease"/>
            <person name="Wu L."/>
            <person name="Ma J."/>
        </authorList>
    </citation>
    <scope>NUCLEOTIDE SEQUENCE [LARGE SCALE GENOMIC DNA]</scope>
    <source>
        <strain evidence="4">JCM 18054</strain>
    </source>
</reference>
<dbReference type="PANTHER" id="PTHR23242">
    <property type="entry name" value="TRANSCRIPTION FACTOR HOXA13"/>
    <property type="match status" value="1"/>
</dbReference>
<dbReference type="EMBL" id="BAABIB010000011">
    <property type="protein sequence ID" value="GAA5152466.1"/>
    <property type="molecule type" value="Genomic_DNA"/>
</dbReference>
<sequence length="1354" mass="138937">MRVNINATPHKGRRRTRRSRGHSGHRLRTSLILALITALLGQLLGTVPADARPAGVSAVAADSPAPVAKPREIVLALWRSGGSQVKPAAERALLGSDADVDAFLNSNVDRLHALDDRIAVDQILASGGASVKAAAQRALDAASSDPTALRTFLEGGWGQAQTNDLRVRVDQILAAGGPQVQAAAQAALDDGSHDALQRFLTTTSGQAEAKDLRIQVDQILAAGGPEVRAAAQTALDAQTTDALRLFIDREWEVAEARDAETESISQLAESARIAGEQAEQETQAAKDSAAKALVEAELARQAAEFAAAAAEQSQHNAQGAAEAANRAADAANRAASAATAAIGAANAATSAARVAASAAARASAAAAKAGQASSTAWRYAAAARTDRSKAGDASQAARDAADASTSAQNAVISIERAQVALGKAREAVDAATSAKDNANKAAVAAQDSVRWAQAAGADASRASAAAATAQRQADIAAKAASAARDYADAAAAAAAQAHDLASRAAADAAVASTAAADAAAHAGEAQNAAQLATEHANSATAAAQTAVDSANQAQALYDAARKADAARLEVQADQATDAAQQTLDVHDELGLTRNRDLPQEAQYDADTKAWIAEATAPGADPALVVADGRKIALRLLDTGGPWTQAAAEGALTGDDVEVTAFVQTRLGDAAARDDREKLQELIDDGTDAFKAGGQEALAAGDAAVKQFLTNPTYRRQATDLRITVNQVLAAAREDGNATVAAAAQTALDTGTVPALKQFLDTGQNIAHLHDDRIALDQLIANPDAGPETKSLAQAALSGSPQIVRQYREAGQYVAERHDHEAAVHDSAVAGLVAEAHSIAAKATQNAATAQAVAATARGAADAAAGYARDADNSAAQAANFANQAAQSAQRALASAQQAARSADTAATAAKRASQAATRATLSAINARNSANSAARSAQSAVAAWKQAYDDATAAGADAASAVAAANDAATKATAKAEAEQAAAKEAARQQLNDRCGAVPEGPDRDKCIATASRLVEDPEAESQRNVALCRQLQGVSDEALKQCLNSAYDPALAYLVDQTIHQVHEAETEKWWVIGGTVVAGALVLGVGILCAETCAVPILGGLASLSAGTLATAAGAGLELSFGAELLAGVASDALLASRVTALTEAAFLTDTAVSRGLAQLSFDLIKSVAGCLLGVRSLTAAAASNICIRAIDRFKAGELSDAVVHYRYITGELKQYGRNYAAAKLPNYIDPDVAGYYANLEKPIPKEMQNVIFGNSSAGSGHAENDIIEKIKGMGRSPQEIERLFTERSPCGPTSSNCELLLQNELKEGTEVNYWVKWLPGKVADDANSPQSLMMNEELRDILLRAAYRRGY</sequence>
<feature type="region of interest" description="Disordered" evidence="1">
    <location>
        <begin position="1"/>
        <end position="25"/>
    </location>
</feature>
<feature type="compositionally biased region" description="Low complexity" evidence="1">
    <location>
        <begin position="391"/>
        <end position="407"/>
    </location>
</feature>
<feature type="transmembrane region" description="Helical" evidence="2">
    <location>
        <begin position="1099"/>
        <end position="1119"/>
    </location>
</feature>
<comment type="caution">
    <text evidence="3">The sequence shown here is derived from an EMBL/GenBank/DDBJ whole genome shotgun (WGS) entry which is preliminary data.</text>
</comment>
<dbReference type="Pfam" id="PF03752">
    <property type="entry name" value="ALF"/>
    <property type="match status" value="7"/>
</dbReference>
<evidence type="ECO:0000313" key="3">
    <source>
        <dbReference type="EMBL" id="GAA5152466.1"/>
    </source>
</evidence>
<feature type="transmembrane region" description="Helical" evidence="2">
    <location>
        <begin position="1071"/>
        <end position="1092"/>
    </location>
</feature>
<dbReference type="Proteomes" id="UP001500192">
    <property type="component" value="Unassembled WGS sequence"/>
</dbReference>
<feature type="region of interest" description="Disordered" evidence="1">
    <location>
        <begin position="385"/>
        <end position="407"/>
    </location>
</feature>
<dbReference type="PANTHER" id="PTHR23242:SF9">
    <property type="entry name" value="TRANSCRIPTION FACTOR HOXA13"/>
    <property type="match status" value="1"/>
</dbReference>
<evidence type="ECO:0000256" key="1">
    <source>
        <dbReference type="SAM" id="MobiDB-lite"/>
    </source>
</evidence>